<dbReference type="AlphaFoldDB" id="A0A3E1K9L9"/>
<comment type="cofactor">
    <cofactor evidence="7">
        <name>Mg(2+)</name>
        <dbReference type="ChEBI" id="CHEBI:18420"/>
    </cofactor>
</comment>
<evidence type="ECO:0000313" key="9">
    <source>
        <dbReference type="EMBL" id="RFF30913.1"/>
    </source>
</evidence>
<feature type="transmembrane region" description="Helical" evidence="8">
    <location>
        <begin position="245"/>
        <end position="263"/>
    </location>
</feature>
<accession>A0A3E1K9L9</accession>
<dbReference type="GO" id="GO:0071555">
    <property type="term" value="P:cell wall organization"/>
    <property type="evidence" value="ECO:0007669"/>
    <property type="project" value="TreeGrafter"/>
</dbReference>
<evidence type="ECO:0000256" key="3">
    <source>
        <dbReference type="ARBA" id="ARBA00022679"/>
    </source>
</evidence>
<evidence type="ECO:0000256" key="1">
    <source>
        <dbReference type="ARBA" id="ARBA00004651"/>
    </source>
</evidence>
<reference evidence="9 10" key="1">
    <citation type="submission" date="2018-08" db="EMBL/GenBank/DDBJ databases">
        <title>Wenzhouxiangella salilacus sp. nov., a novel bacterium isolated from a saline lake in Xinjiang Province, China.</title>
        <authorList>
            <person name="Han S."/>
        </authorList>
    </citation>
    <scope>NUCLEOTIDE SEQUENCE [LARGE SCALE GENOMIC DNA]</scope>
    <source>
        <strain evidence="9 10">XDB06</strain>
    </source>
</reference>
<keyword evidence="3 9" id="KW-0808">Transferase</keyword>
<sequence length="374" mass="40059">MRALRVQRQFLALALPGMSSLEHHPGHHRRARRVMSGPAFWLLLAGAAAASAILTAPLRAWLLRRRIVDLPGSRRSHALPTPRGGGLACVIALALAWLAWPGALSAWWPLVTAVVFMAIVGWLEDRHQLSARLRLFCQMAVAVGLLMAAGGVDSVSFFGHDLRAWWLWTGLGAIAIVWLINLYNFMDGSDGMAAMQGLWAGGVAAWLLYSSGQSQLAAFALAGAGAWGGFLAWNRPPAGIFMGDTGSLALGVVVAGCAVMGASSGAISVWISFMISALFVVDATATLLSRVLRGERWYTAHRQHAYQRLLDLGWSHGRVLGLYALINVLLVLPMIAAAVRWPHLDTMLAAGLAVVLAVGWRVVQSAATLNNDKA</sequence>
<dbReference type="GO" id="GO:0009103">
    <property type="term" value="P:lipopolysaccharide biosynthetic process"/>
    <property type="evidence" value="ECO:0007669"/>
    <property type="project" value="TreeGrafter"/>
</dbReference>
<feature type="transmembrane region" description="Helical" evidence="8">
    <location>
        <begin position="135"/>
        <end position="159"/>
    </location>
</feature>
<dbReference type="Proteomes" id="UP000260351">
    <property type="component" value="Unassembled WGS sequence"/>
</dbReference>
<keyword evidence="7" id="KW-0460">Magnesium</keyword>
<comment type="caution">
    <text evidence="9">The sequence shown here is derived from an EMBL/GenBank/DDBJ whole genome shotgun (WGS) entry which is preliminary data.</text>
</comment>
<evidence type="ECO:0000256" key="6">
    <source>
        <dbReference type="ARBA" id="ARBA00023136"/>
    </source>
</evidence>
<evidence type="ECO:0000256" key="2">
    <source>
        <dbReference type="ARBA" id="ARBA00022475"/>
    </source>
</evidence>
<dbReference type="GO" id="GO:0044038">
    <property type="term" value="P:cell wall macromolecule biosynthetic process"/>
    <property type="evidence" value="ECO:0007669"/>
    <property type="project" value="TreeGrafter"/>
</dbReference>
<dbReference type="Pfam" id="PF00953">
    <property type="entry name" value="Glycos_transf_4"/>
    <property type="match status" value="1"/>
</dbReference>
<organism evidence="9 10">
    <name type="scientific">Wenzhouxiangella sediminis</name>
    <dbReference type="NCBI Taxonomy" id="1792836"/>
    <lineage>
        <taxon>Bacteria</taxon>
        <taxon>Pseudomonadati</taxon>
        <taxon>Pseudomonadota</taxon>
        <taxon>Gammaproteobacteria</taxon>
        <taxon>Chromatiales</taxon>
        <taxon>Wenzhouxiangellaceae</taxon>
        <taxon>Wenzhouxiangella</taxon>
    </lineage>
</organism>
<feature type="transmembrane region" description="Helical" evidence="8">
    <location>
        <begin position="215"/>
        <end position="233"/>
    </location>
</feature>
<feature type="binding site" evidence="7">
    <location>
        <position position="184"/>
    </location>
    <ligand>
        <name>Mg(2+)</name>
        <dbReference type="ChEBI" id="CHEBI:18420"/>
    </ligand>
</feature>
<gene>
    <name evidence="9" type="ORF">DZC52_06320</name>
</gene>
<proteinExistence type="predicted"/>
<evidence type="ECO:0000256" key="5">
    <source>
        <dbReference type="ARBA" id="ARBA00022989"/>
    </source>
</evidence>
<feature type="transmembrane region" description="Helical" evidence="8">
    <location>
        <begin position="347"/>
        <end position="363"/>
    </location>
</feature>
<comment type="subcellular location">
    <subcellularLocation>
        <location evidence="1">Cell membrane</location>
        <topology evidence="1">Multi-pass membrane protein</topology>
    </subcellularLocation>
</comment>
<feature type="transmembrane region" description="Helical" evidence="8">
    <location>
        <begin position="192"/>
        <end position="209"/>
    </location>
</feature>
<feature type="binding site" evidence="7">
    <location>
        <position position="244"/>
    </location>
    <ligand>
        <name>Mg(2+)</name>
        <dbReference type="ChEBI" id="CHEBI:18420"/>
    </ligand>
</feature>
<dbReference type="EMBL" id="QUZK01000027">
    <property type="protein sequence ID" value="RFF30913.1"/>
    <property type="molecule type" value="Genomic_DNA"/>
</dbReference>
<feature type="transmembrane region" description="Helical" evidence="8">
    <location>
        <begin position="39"/>
        <end position="62"/>
    </location>
</feature>
<keyword evidence="2" id="KW-1003">Cell membrane</keyword>
<protein>
    <submittedName>
        <fullName evidence="9">Glycosyl transferase</fullName>
    </submittedName>
</protein>
<dbReference type="GO" id="GO:0005886">
    <property type="term" value="C:plasma membrane"/>
    <property type="evidence" value="ECO:0007669"/>
    <property type="project" value="UniProtKB-SubCell"/>
</dbReference>
<feature type="transmembrane region" description="Helical" evidence="8">
    <location>
        <begin position="320"/>
        <end position="341"/>
    </location>
</feature>
<keyword evidence="7" id="KW-0479">Metal-binding</keyword>
<feature type="transmembrane region" description="Helical" evidence="8">
    <location>
        <begin position="269"/>
        <end position="292"/>
    </location>
</feature>
<dbReference type="GO" id="GO:0016780">
    <property type="term" value="F:phosphotransferase activity, for other substituted phosphate groups"/>
    <property type="evidence" value="ECO:0007669"/>
    <property type="project" value="InterPro"/>
</dbReference>
<dbReference type="OrthoDB" id="9783652at2"/>
<feature type="transmembrane region" description="Helical" evidence="8">
    <location>
        <begin position="83"/>
        <end position="100"/>
    </location>
</feature>
<dbReference type="PANTHER" id="PTHR22926:SF3">
    <property type="entry name" value="UNDECAPRENYL-PHOSPHATE ALPHA-N-ACETYLGLUCOSAMINYL 1-PHOSPHATE TRANSFERASE"/>
    <property type="match status" value="1"/>
</dbReference>
<evidence type="ECO:0000313" key="10">
    <source>
        <dbReference type="Proteomes" id="UP000260351"/>
    </source>
</evidence>
<name>A0A3E1K9L9_9GAMM</name>
<dbReference type="CDD" id="cd06854">
    <property type="entry name" value="GT_WbpL_WbcO_like"/>
    <property type="match status" value="1"/>
</dbReference>
<keyword evidence="6 8" id="KW-0472">Membrane</keyword>
<dbReference type="PANTHER" id="PTHR22926">
    <property type="entry name" value="PHOSPHO-N-ACETYLMURAMOYL-PENTAPEPTIDE-TRANSFERASE"/>
    <property type="match status" value="1"/>
</dbReference>
<dbReference type="InterPro" id="IPR000715">
    <property type="entry name" value="Glycosyl_transferase_4"/>
</dbReference>
<feature type="transmembrane region" description="Helical" evidence="8">
    <location>
        <begin position="106"/>
        <end position="123"/>
    </location>
</feature>
<evidence type="ECO:0000256" key="8">
    <source>
        <dbReference type="SAM" id="Phobius"/>
    </source>
</evidence>
<keyword evidence="10" id="KW-1185">Reference proteome</keyword>
<keyword evidence="4 8" id="KW-0812">Transmembrane</keyword>
<keyword evidence="5 8" id="KW-1133">Transmembrane helix</keyword>
<evidence type="ECO:0000256" key="4">
    <source>
        <dbReference type="ARBA" id="ARBA00022692"/>
    </source>
</evidence>
<evidence type="ECO:0000256" key="7">
    <source>
        <dbReference type="PIRSR" id="PIRSR600715-1"/>
    </source>
</evidence>
<dbReference type="GO" id="GO:0046872">
    <property type="term" value="F:metal ion binding"/>
    <property type="evidence" value="ECO:0007669"/>
    <property type="project" value="UniProtKB-KW"/>
</dbReference>
<feature type="transmembrane region" description="Helical" evidence="8">
    <location>
        <begin position="165"/>
        <end position="185"/>
    </location>
</feature>